<dbReference type="InterPro" id="IPR037157">
    <property type="entry name" value="Acetyltransf_C_sf"/>
</dbReference>
<keyword evidence="2" id="KW-0441">Lipid A biosynthesis</keyword>
<dbReference type="EMBL" id="CP000828">
    <property type="protein sequence ID" value="ABW25633.1"/>
    <property type="molecule type" value="Genomic_DNA"/>
</dbReference>
<sequence>MTDLIHPTAVIHPQATLHQTVQIGAYAVIGKQVKLGPGTQVGHHAVIEGWTEIGADNHIFPGVVIGMEPQDRNFRGEQSGVKICDRNQIREYVTIHRASGDQQFTTIGSDNLLMANVHIGHNCHIADRVVIANSVALSGHVQVESQANISGVLGIHQFVHVGQLAMIGGMSRITRDVPPLMLVEGNPAHVRALNQVGLQRHGVYDLLQGEMRGLLKQAFRYLYRSNLQLEVALDQVESLSEHPLIQHLCQFMRAAQTRRGLTPGRQRWASV</sequence>
<dbReference type="InterPro" id="IPR001451">
    <property type="entry name" value="Hexapep"/>
</dbReference>
<evidence type="ECO:0000256" key="4">
    <source>
        <dbReference type="ARBA" id="ARBA00023098"/>
    </source>
</evidence>
<dbReference type="HOGENOM" id="CLU_061249_0_0_3"/>
<keyword evidence="1" id="KW-0444">Lipid biosynthesis</keyword>
<dbReference type="Gene3D" id="2.160.10.10">
    <property type="entry name" value="Hexapeptide repeat proteins"/>
    <property type="match status" value="1"/>
</dbReference>
<dbReference type="NCBIfam" id="TIGR01852">
    <property type="entry name" value="lipid_A_lpxA"/>
    <property type="match status" value="1"/>
</dbReference>
<dbReference type="GO" id="GO:0008780">
    <property type="term" value="F:acyl-[acyl-carrier-protein]-UDP-N-acetylglucosamine O-acyltransferase activity"/>
    <property type="evidence" value="ECO:0007669"/>
    <property type="project" value="InterPro"/>
</dbReference>
<dbReference type="OrthoDB" id="9807278at2"/>
<evidence type="ECO:0000256" key="1">
    <source>
        <dbReference type="ARBA" id="ARBA00022516"/>
    </source>
</evidence>
<name>B0CD42_ACAM1</name>
<proteinExistence type="predicted"/>
<dbReference type="Proteomes" id="UP000000268">
    <property type="component" value="Chromosome"/>
</dbReference>
<dbReference type="InterPro" id="IPR029098">
    <property type="entry name" value="Acetyltransf_C"/>
</dbReference>
<dbReference type="GO" id="GO:0031470">
    <property type="term" value="C:carboxysome"/>
    <property type="evidence" value="ECO:0007669"/>
    <property type="project" value="UniProtKB-ARBA"/>
</dbReference>
<keyword evidence="4" id="KW-0443">Lipid metabolism</keyword>
<dbReference type="eggNOG" id="COG1043">
    <property type="taxonomic scope" value="Bacteria"/>
</dbReference>
<dbReference type="SUPFAM" id="SSF51161">
    <property type="entry name" value="Trimeric LpxA-like enzymes"/>
    <property type="match status" value="1"/>
</dbReference>
<dbReference type="CDD" id="cd03351">
    <property type="entry name" value="LbH_UDP-GlcNAc_AT"/>
    <property type="match status" value="1"/>
</dbReference>
<evidence type="ECO:0000256" key="5">
    <source>
        <dbReference type="ARBA" id="ARBA00023315"/>
    </source>
</evidence>
<dbReference type="RefSeq" id="WP_012161232.1">
    <property type="nucleotide sequence ID" value="NC_009925.1"/>
</dbReference>
<evidence type="ECO:0000259" key="6">
    <source>
        <dbReference type="Pfam" id="PF13720"/>
    </source>
</evidence>
<evidence type="ECO:0000256" key="2">
    <source>
        <dbReference type="ARBA" id="ARBA00022556"/>
    </source>
</evidence>
<dbReference type="PIRSF" id="PIRSF000456">
    <property type="entry name" value="UDP-GlcNAc_acltr"/>
    <property type="match status" value="1"/>
</dbReference>
<protein>
    <submittedName>
        <fullName evidence="7">Acyl-[acyl-carrier-protein]--UDP-N-acetylglucosamine O-acyltransferase</fullName>
    </submittedName>
</protein>
<evidence type="ECO:0000256" key="3">
    <source>
        <dbReference type="ARBA" id="ARBA00022679"/>
    </source>
</evidence>
<keyword evidence="3 7" id="KW-0808">Transferase</keyword>
<dbReference type="Pfam" id="PF13720">
    <property type="entry name" value="Acetyltransf_11"/>
    <property type="match status" value="1"/>
</dbReference>
<dbReference type="GO" id="GO:0043886">
    <property type="term" value="F:structural constituent of carboxysome shell"/>
    <property type="evidence" value="ECO:0007669"/>
    <property type="project" value="UniProtKB-ARBA"/>
</dbReference>
<dbReference type="Pfam" id="PF00132">
    <property type="entry name" value="Hexapep"/>
    <property type="match status" value="1"/>
</dbReference>
<reference evidence="7 8" key="1">
    <citation type="journal article" date="2008" name="Proc. Natl. Acad. Sci. U.S.A.">
        <title>Niche adaptation and genome expansion in the chlorophyll d-producing cyanobacterium Acaryochloris marina.</title>
        <authorList>
            <person name="Swingley W.D."/>
            <person name="Chen M."/>
            <person name="Cheung P.C."/>
            <person name="Conrad A.L."/>
            <person name="Dejesa L.C."/>
            <person name="Hao J."/>
            <person name="Honchak B.M."/>
            <person name="Karbach L.E."/>
            <person name="Kurdoglu A."/>
            <person name="Lahiri S."/>
            <person name="Mastrian S.D."/>
            <person name="Miyashita H."/>
            <person name="Page L."/>
            <person name="Ramakrishna P."/>
            <person name="Satoh S."/>
            <person name="Sattley W.M."/>
            <person name="Shimada Y."/>
            <person name="Taylor H.L."/>
            <person name="Tomo T."/>
            <person name="Tsuchiya T."/>
            <person name="Wang Z.T."/>
            <person name="Raymond J."/>
            <person name="Mimuro M."/>
            <person name="Blankenship R.E."/>
            <person name="Touchman J.W."/>
        </authorList>
    </citation>
    <scope>NUCLEOTIDE SEQUENCE [LARGE SCALE GENOMIC DNA]</scope>
    <source>
        <strain evidence="8">MBIC 11017</strain>
    </source>
</reference>
<dbReference type="GO" id="GO:0016020">
    <property type="term" value="C:membrane"/>
    <property type="evidence" value="ECO:0007669"/>
    <property type="project" value="GOC"/>
</dbReference>
<evidence type="ECO:0000313" key="8">
    <source>
        <dbReference type="Proteomes" id="UP000000268"/>
    </source>
</evidence>
<dbReference type="PANTHER" id="PTHR43480:SF1">
    <property type="entry name" value="ACYL-[ACYL-CARRIER-PROTEIN]--UDP-N-ACETYLGLUCOSAMINE O-ACYLTRANSFERASE, MITOCHONDRIAL-RELATED"/>
    <property type="match status" value="1"/>
</dbReference>
<gene>
    <name evidence="7" type="primary">lpxA</name>
    <name evidence="7" type="ordered locus">AM1_0583</name>
</gene>
<keyword evidence="8" id="KW-1185">Reference proteome</keyword>
<evidence type="ECO:0000313" key="7">
    <source>
        <dbReference type="EMBL" id="ABW25633.1"/>
    </source>
</evidence>
<dbReference type="Gene3D" id="1.20.1180.10">
    <property type="entry name" value="Udp N-acetylglucosamine O-acyltransferase, C-terminal domain"/>
    <property type="match status" value="1"/>
</dbReference>
<feature type="domain" description="UDP N-acetylglucosamine O-acyltransferase C-terminal" evidence="6">
    <location>
        <begin position="176"/>
        <end position="261"/>
    </location>
</feature>
<dbReference type="STRING" id="329726.AM1_0583"/>
<dbReference type="AlphaFoldDB" id="B0CD42"/>
<dbReference type="InterPro" id="IPR011004">
    <property type="entry name" value="Trimer_LpxA-like_sf"/>
</dbReference>
<dbReference type="PANTHER" id="PTHR43480">
    <property type="entry name" value="ACYL-[ACYL-CARRIER-PROTEIN]--UDP-N-ACETYLGLUCOSAMINE O-ACYLTRANSFERASE"/>
    <property type="match status" value="1"/>
</dbReference>
<dbReference type="GO" id="GO:0009245">
    <property type="term" value="P:lipid A biosynthetic process"/>
    <property type="evidence" value="ECO:0007669"/>
    <property type="project" value="UniProtKB-KW"/>
</dbReference>
<accession>B0CD42</accession>
<dbReference type="KEGG" id="amr:AM1_0583"/>
<organism evidence="7 8">
    <name type="scientific">Acaryochloris marina (strain MBIC 11017)</name>
    <dbReference type="NCBI Taxonomy" id="329726"/>
    <lineage>
        <taxon>Bacteria</taxon>
        <taxon>Bacillati</taxon>
        <taxon>Cyanobacteriota</taxon>
        <taxon>Cyanophyceae</taxon>
        <taxon>Acaryochloridales</taxon>
        <taxon>Acaryochloridaceae</taxon>
        <taxon>Acaryochloris</taxon>
    </lineage>
</organism>
<keyword evidence="5 7" id="KW-0012">Acyltransferase</keyword>
<dbReference type="NCBIfam" id="NF003657">
    <property type="entry name" value="PRK05289.1"/>
    <property type="match status" value="1"/>
</dbReference>
<dbReference type="InterPro" id="IPR010137">
    <property type="entry name" value="Lipid_A_LpxA"/>
</dbReference>